<gene>
    <name evidence="1" type="primary">rpl6_ii</name>
</gene>
<dbReference type="EMBL" id="JN383843">
    <property type="protein sequence ID" value="AEV66653.1"/>
    <property type="molecule type" value="Genomic_DNA"/>
</dbReference>
<dbReference type="AlphaFoldDB" id="G9HRE1"/>
<geneLocation type="mitochondrion" evidence="1"/>
<name>G9HRE1_9SPIT</name>
<organism evidence="1">
    <name type="scientific">Oxytricha trifallax</name>
    <dbReference type="NCBI Taxonomy" id="1172189"/>
    <lineage>
        <taxon>Eukaryota</taxon>
        <taxon>Sar</taxon>
        <taxon>Alveolata</taxon>
        <taxon>Ciliophora</taxon>
        <taxon>Intramacronucleata</taxon>
        <taxon>Spirotrichea</taxon>
        <taxon>Stichotrichia</taxon>
        <taxon>Sporadotrichida</taxon>
        <taxon>Oxytrichidae</taxon>
        <taxon>Oxytrichinae</taxon>
        <taxon>Oxytricha</taxon>
    </lineage>
</organism>
<reference evidence="1" key="1">
    <citation type="journal article" date="2012" name="Genome Biol. Evol.">
        <title>The Oxytricha trifallax Mitochondrial Genome.</title>
        <authorList>
            <person name="Swart E.C."/>
            <person name="Nowacki M."/>
            <person name="Shum J."/>
            <person name="Stiles H."/>
            <person name="Higgins B.P."/>
            <person name="Doak T.G."/>
            <person name="Schotanus K."/>
            <person name="Magrini V.J."/>
            <person name="Minx P."/>
            <person name="Mardis E.R."/>
            <person name="Landweber L.F."/>
        </authorList>
    </citation>
    <scope>NUCLEOTIDE SEQUENCE</scope>
</reference>
<keyword evidence="1" id="KW-0496">Mitochondrion</keyword>
<evidence type="ECO:0000313" key="1">
    <source>
        <dbReference type="EMBL" id="AEV66653.1"/>
    </source>
</evidence>
<protein>
    <submittedName>
        <fullName evidence="1">Rpl6_ii</fullName>
    </submittedName>
</protein>
<proteinExistence type="predicted"/>
<accession>G9HRE1</accession>
<sequence>MFYAFSKIFFKKLKFRGKGYYVYKNKRNTVALQFGYSHIKRLFFFIILLNFYLKLLL</sequence>